<comment type="subcellular location">
    <subcellularLocation>
        <location evidence="1">Membrane</location>
        <topology evidence="1">Multi-pass membrane protein</topology>
    </subcellularLocation>
</comment>
<dbReference type="PROSITE" id="PS50922">
    <property type="entry name" value="TLC"/>
    <property type="match status" value="1"/>
</dbReference>
<dbReference type="GO" id="GO:0046513">
    <property type="term" value="P:ceramide biosynthetic process"/>
    <property type="evidence" value="ECO:0007669"/>
    <property type="project" value="InterPro"/>
</dbReference>
<protein>
    <submittedName>
        <fullName evidence="11">Ceramide synthase 3-like</fullName>
    </submittedName>
</protein>
<evidence type="ECO:0000256" key="2">
    <source>
        <dbReference type="ARBA" id="ARBA00004760"/>
    </source>
</evidence>
<dbReference type="InterPro" id="IPR016439">
    <property type="entry name" value="Lag1/Lac1-like"/>
</dbReference>
<dbReference type="GO" id="GO:0050291">
    <property type="term" value="F:sphingosine N-acyltransferase activity"/>
    <property type="evidence" value="ECO:0007669"/>
    <property type="project" value="InterPro"/>
</dbReference>
<dbReference type="OrthoDB" id="537032at2759"/>
<comment type="pathway">
    <text evidence="3">Sphingolipid metabolism.</text>
</comment>
<dbReference type="AlphaFoldDB" id="A0A8B7MZD6"/>
<feature type="transmembrane region" description="Helical" evidence="8">
    <location>
        <begin position="296"/>
        <end position="319"/>
    </location>
</feature>
<evidence type="ECO:0000256" key="3">
    <source>
        <dbReference type="ARBA" id="ARBA00004991"/>
    </source>
</evidence>
<dbReference type="PIRSF" id="PIRSF005225">
    <property type="entry name" value="LAG1_LAC1"/>
    <property type="match status" value="1"/>
</dbReference>
<dbReference type="SMART" id="SM00724">
    <property type="entry name" value="TLC"/>
    <property type="match status" value="1"/>
</dbReference>
<dbReference type="Gene3D" id="1.10.10.60">
    <property type="entry name" value="Homeodomain-like"/>
    <property type="match status" value="1"/>
</dbReference>
<feature type="domain" description="TLC" evidence="9">
    <location>
        <begin position="128"/>
        <end position="330"/>
    </location>
</feature>
<feature type="transmembrane region" description="Helical" evidence="8">
    <location>
        <begin position="31"/>
        <end position="48"/>
    </location>
</feature>
<evidence type="ECO:0000256" key="8">
    <source>
        <dbReference type="SAM" id="Phobius"/>
    </source>
</evidence>
<feature type="transmembrane region" description="Helical" evidence="8">
    <location>
        <begin position="177"/>
        <end position="195"/>
    </location>
</feature>
<dbReference type="UniPathway" id="UPA00222"/>
<keyword evidence="10" id="KW-1185">Reference proteome</keyword>
<dbReference type="Pfam" id="PF03798">
    <property type="entry name" value="TRAM_LAG1_CLN8"/>
    <property type="match status" value="1"/>
</dbReference>
<evidence type="ECO:0000256" key="1">
    <source>
        <dbReference type="ARBA" id="ARBA00004141"/>
    </source>
</evidence>
<evidence type="ECO:0000313" key="10">
    <source>
        <dbReference type="Proteomes" id="UP000694843"/>
    </source>
</evidence>
<feature type="transmembrane region" description="Helical" evidence="8">
    <location>
        <begin position="134"/>
        <end position="157"/>
    </location>
</feature>
<evidence type="ECO:0000259" key="9">
    <source>
        <dbReference type="PROSITE" id="PS50922"/>
    </source>
</evidence>
<dbReference type="KEGG" id="hazt:108664540"/>
<comment type="pathway">
    <text evidence="2">Lipid metabolism; sphingolipid metabolism.</text>
</comment>
<evidence type="ECO:0000256" key="7">
    <source>
        <dbReference type="PROSITE-ProRule" id="PRU00205"/>
    </source>
</evidence>
<gene>
    <name evidence="11" type="primary">LOC108664540</name>
</gene>
<feature type="transmembrane region" description="Helical" evidence="8">
    <location>
        <begin position="262"/>
        <end position="284"/>
    </location>
</feature>
<keyword evidence="6 7" id="KW-0472">Membrane</keyword>
<keyword evidence="4 7" id="KW-0812">Transmembrane</keyword>
<proteinExistence type="predicted"/>
<dbReference type="Proteomes" id="UP000694843">
    <property type="component" value="Unplaced"/>
</dbReference>
<evidence type="ECO:0000313" key="11">
    <source>
        <dbReference type="RefSeq" id="XP_018006633.1"/>
    </source>
</evidence>
<dbReference type="PANTHER" id="PTHR12560">
    <property type="entry name" value="LONGEVITY ASSURANCE FACTOR 1 LAG1"/>
    <property type="match status" value="1"/>
</dbReference>
<dbReference type="RefSeq" id="XP_018006633.1">
    <property type="nucleotide sequence ID" value="XM_018151144.2"/>
</dbReference>
<evidence type="ECO:0000256" key="6">
    <source>
        <dbReference type="ARBA" id="ARBA00023136"/>
    </source>
</evidence>
<dbReference type="GeneID" id="108664540"/>
<dbReference type="InterPro" id="IPR006634">
    <property type="entry name" value="TLC-dom"/>
</dbReference>
<evidence type="ECO:0000256" key="4">
    <source>
        <dbReference type="ARBA" id="ARBA00022692"/>
    </source>
</evidence>
<name>A0A8B7MZD6_HYAAZ</name>
<sequence>MDRTWSEWMWLPRRLRWIDIPLEDPLCFPDLFEFFMWASIFGVVYYSFKKIVFFPYISTPIAMRAGVEAKVKPHPPDNTELEALYSVSKNKPTAEMLAAAVISLGWPERKVQRWLRQKYASQQKSNIDKFNESAFMLFFYTSFTIAGALIIIPKPFFGSPETFLREHPFVSATSDVWWYWVANCGYYLSHTYSYFTQPKVNEFYRTLCHHSMVFLLYVFSLSLNLVAPLCHGLITHEVSDIPLLLGKLFLYTKNTKCSDACVFVFAVLWVVSRLILYPVLGIWPVFQIPYLIDSEYWPGLVLCLVYTIVLLVLHLIWTYELASAIRKKFQTKTHVVDYRSSEDEPFDNDEEIVHKQTHFSSFSNFENTHRRTAVEGRSIS</sequence>
<dbReference type="PANTHER" id="PTHR12560:SF0">
    <property type="entry name" value="LD18904P"/>
    <property type="match status" value="1"/>
</dbReference>
<accession>A0A8B7MZD6</accession>
<organism evidence="10 11">
    <name type="scientific">Hyalella azteca</name>
    <name type="common">Amphipod</name>
    <dbReference type="NCBI Taxonomy" id="294128"/>
    <lineage>
        <taxon>Eukaryota</taxon>
        <taxon>Metazoa</taxon>
        <taxon>Ecdysozoa</taxon>
        <taxon>Arthropoda</taxon>
        <taxon>Crustacea</taxon>
        <taxon>Multicrustacea</taxon>
        <taxon>Malacostraca</taxon>
        <taxon>Eumalacostraca</taxon>
        <taxon>Peracarida</taxon>
        <taxon>Amphipoda</taxon>
        <taxon>Senticaudata</taxon>
        <taxon>Talitrida</taxon>
        <taxon>Talitroidea</taxon>
        <taxon>Hyalellidae</taxon>
        <taxon>Hyalella</taxon>
    </lineage>
</organism>
<evidence type="ECO:0000256" key="5">
    <source>
        <dbReference type="ARBA" id="ARBA00022989"/>
    </source>
</evidence>
<reference evidence="11" key="1">
    <citation type="submission" date="2025-08" db="UniProtKB">
        <authorList>
            <consortium name="RefSeq"/>
        </authorList>
    </citation>
    <scope>IDENTIFICATION</scope>
    <source>
        <tissue evidence="11">Whole organism</tissue>
    </source>
</reference>
<keyword evidence="5 8" id="KW-1133">Transmembrane helix</keyword>
<dbReference type="GO" id="GO:0016020">
    <property type="term" value="C:membrane"/>
    <property type="evidence" value="ECO:0007669"/>
    <property type="project" value="UniProtKB-SubCell"/>
</dbReference>